<dbReference type="STRING" id="1798480.A2851_00040"/>
<dbReference type="Proteomes" id="UP000176863">
    <property type="component" value="Unassembled WGS sequence"/>
</dbReference>
<sequence length="82" mass="8965">MAASIDLSVDEMLERFGILDVPGNKDNLIEAFRAAAGMSDSELDDGECPHVVFCHAAGLFFRDVEVPVPPIGRHDPPQRKCK</sequence>
<proteinExistence type="predicted"/>
<accession>A0A1F6CW38</accession>
<gene>
    <name evidence="1" type="ORF">A2851_00040</name>
</gene>
<comment type="caution">
    <text evidence="1">The sequence shown here is derived from an EMBL/GenBank/DDBJ whole genome shotgun (WGS) entry which is preliminary data.</text>
</comment>
<reference evidence="1 2" key="1">
    <citation type="journal article" date="2016" name="Nat. Commun.">
        <title>Thousands of microbial genomes shed light on interconnected biogeochemical processes in an aquifer system.</title>
        <authorList>
            <person name="Anantharaman K."/>
            <person name="Brown C.T."/>
            <person name="Hug L.A."/>
            <person name="Sharon I."/>
            <person name="Castelle C.J."/>
            <person name="Probst A.J."/>
            <person name="Thomas B.C."/>
            <person name="Singh A."/>
            <person name="Wilkins M.J."/>
            <person name="Karaoz U."/>
            <person name="Brodie E.L."/>
            <person name="Williams K.H."/>
            <person name="Hubbard S.S."/>
            <person name="Banfield J.F."/>
        </authorList>
    </citation>
    <scope>NUCLEOTIDE SEQUENCE [LARGE SCALE GENOMIC DNA]</scope>
</reference>
<protein>
    <submittedName>
        <fullName evidence="1">Uncharacterized protein</fullName>
    </submittedName>
</protein>
<evidence type="ECO:0000313" key="1">
    <source>
        <dbReference type="EMBL" id="OGG53355.1"/>
    </source>
</evidence>
<organism evidence="1 2">
    <name type="scientific">Candidatus Kaiserbacteria bacterium RIFCSPHIGHO2_01_FULL_53_29</name>
    <dbReference type="NCBI Taxonomy" id="1798480"/>
    <lineage>
        <taxon>Bacteria</taxon>
        <taxon>Candidatus Kaiseribacteriota</taxon>
    </lineage>
</organism>
<dbReference type="EMBL" id="MFKT01000013">
    <property type="protein sequence ID" value="OGG53355.1"/>
    <property type="molecule type" value="Genomic_DNA"/>
</dbReference>
<dbReference type="AlphaFoldDB" id="A0A1F6CW38"/>
<evidence type="ECO:0000313" key="2">
    <source>
        <dbReference type="Proteomes" id="UP000176863"/>
    </source>
</evidence>
<name>A0A1F6CW38_9BACT</name>